<evidence type="ECO:0008006" key="10">
    <source>
        <dbReference type="Google" id="ProtNLM"/>
    </source>
</evidence>
<dbReference type="AlphaFoldDB" id="A0AAN9KPF9"/>
<feature type="chain" id="PRO_5043045293" description="Cyclotide" evidence="7">
    <location>
        <begin position="24"/>
        <end position="157"/>
    </location>
</feature>
<proteinExistence type="inferred from homology"/>
<dbReference type="Pfam" id="PF16913">
    <property type="entry name" value="PUNUT"/>
    <property type="match status" value="1"/>
</dbReference>
<protein>
    <recommendedName>
        <fullName evidence="10">Cyclotide</fullName>
    </recommendedName>
</protein>
<dbReference type="InterPro" id="IPR030182">
    <property type="entry name" value="PUP_plant"/>
</dbReference>
<dbReference type="GO" id="GO:0016020">
    <property type="term" value="C:membrane"/>
    <property type="evidence" value="ECO:0007669"/>
    <property type="project" value="UniProtKB-SubCell"/>
</dbReference>
<evidence type="ECO:0000256" key="4">
    <source>
        <dbReference type="ARBA" id="ARBA00022692"/>
    </source>
</evidence>
<evidence type="ECO:0000256" key="2">
    <source>
        <dbReference type="ARBA" id="ARBA00006213"/>
    </source>
</evidence>
<evidence type="ECO:0000313" key="9">
    <source>
        <dbReference type="Proteomes" id="UP001359559"/>
    </source>
</evidence>
<keyword evidence="7" id="KW-0732">Signal</keyword>
<accession>A0AAN9KPF9</accession>
<keyword evidence="3" id="KW-0813">Transport</keyword>
<name>A0AAN9KPF9_CLITE</name>
<dbReference type="GO" id="GO:0005345">
    <property type="term" value="F:purine nucleobase transmembrane transporter activity"/>
    <property type="evidence" value="ECO:0007669"/>
    <property type="project" value="UniProtKB-ARBA"/>
</dbReference>
<evidence type="ECO:0000313" key="8">
    <source>
        <dbReference type="EMBL" id="KAK7319838.1"/>
    </source>
</evidence>
<comment type="similarity">
    <text evidence="2">Belongs to the purine permeases (TC 2.A.7.14) family.</text>
</comment>
<keyword evidence="6" id="KW-0472">Membrane</keyword>
<keyword evidence="4" id="KW-0812">Transmembrane</keyword>
<evidence type="ECO:0000256" key="6">
    <source>
        <dbReference type="ARBA" id="ARBA00023136"/>
    </source>
</evidence>
<dbReference type="PANTHER" id="PTHR31376:SF17">
    <property type="entry name" value="PURINE PERMEASE 21-RELATED"/>
    <property type="match status" value="1"/>
</dbReference>
<keyword evidence="5" id="KW-1133">Transmembrane helix</keyword>
<sequence length="157" mass="17884">MSSLVLLTISSILIVFQTETAHSTESSEKNQVIGFICSVAASAEYGLLISLKQLALVKVFKRENFKVIIDMNFYESLVATFINILVRLFASGEWDALQKDMMSLGWESHLYGDSCLGHISYLYQHYLDDTNFYTEYRDTYHVSRASKSKELDIWIGG</sequence>
<evidence type="ECO:0000256" key="1">
    <source>
        <dbReference type="ARBA" id="ARBA00004370"/>
    </source>
</evidence>
<feature type="signal peptide" evidence="7">
    <location>
        <begin position="1"/>
        <end position="23"/>
    </location>
</feature>
<dbReference type="EMBL" id="JAYKXN010000001">
    <property type="protein sequence ID" value="KAK7319838.1"/>
    <property type="molecule type" value="Genomic_DNA"/>
</dbReference>
<dbReference type="Proteomes" id="UP001359559">
    <property type="component" value="Unassembled WGS sequence"/>
</dbReference>
<organism evidence="8 9">
    <name type="scientific">Clitoria ternatea</name>
    <name type="common">Butterfly pea</name>
    <dbReference type="NCBI Taxonomy" id="43366"/>
    <lineage>
        <taxon>Eukaryota</taxon>
        <taxon>Viridiplantae</taxon>
        <taxon>Streptophyta</taxon>
        <taxon>Embryophyta</taxon>
        <taxon>Tracheophyta</taxon>
        <taxon>Spermatophyta</taxon>
        <taxon>Magnoliopsida</taxon>
        <taxon>eudicotyledons</taxon>
        <taxon>Gunneridae</taxon>
        <taxon>Pentapetalae</taxon>
        <taxon>rosids</taxon>
        <taxon>fabids</taxon>
        <taxon>Fabales</taxon>
        <taxon>Fabaceae</taxon>
        <taxon>Papilionoideae</taxon>
        <taxon>50 kb inversion clade</taxon>
        <taxon>NPAAA clade</taxon>
        <taxon>indigoferoid/millettioid clade</taxon>
        <taxon>Phaseoleae</taxon>
        <taxon>Clitoria</taxon>
    </lineage>
</organism>
<evidence type="ECO:0000256" key="3">
    <source>
        <dbReference type="ARBA" id="ARBA00022448"/>
    </source>
</evidence>
<keyword evidence="9" id="KW-1185">Reference proteome</keyword>
<comment type="caution">
    <text evidence="8">The sequence shown here is derived from an EMBL/GenBank/DDBJ whole genome shotgun (WGS) entry which is preliminary data.</text>
</comment>
<dbReference type="GO" id="GO:0015211">
    <property type="term" value="F:purine nucleoside transmembrane transporter activity"/>
    <property type="evidence" value="ECO:0007669"/>
    <property type="project" value="InterPro"/>
</dbReference>
<gene>
    <name evidence="8" type="ORF">RJT34_04566</name>
</gene>
<dbReference type="PANTHER" id="PTHR31376">
    <property type="entry name" value="OS09G0467300 PROTEIN-RELATED"/>
    <property type="match status" value="1"/>
</dbReference>
<evidence type="ECO:0000256" key="7">
    <source>
        <dbReference type="SAM" id="SignalP"/>
    </source>
</evidence>
<evidence type="ECO:0000256" key="5">
    <source>
        <dbReference type="ARBA" id="ARBA00022989"/>
    </source>
</evidence>
<reference evidence="8 9" key="1">
    <citation type="submission" date="2024-01" db="EMBL/GenBank/DDBJ databases">
        <title>The genomes of 5 underutilized Papilionoideae crops provide insights into root nodulation and disease resistance.</title>
        <authorList>
            <person name="Yuan L."/>
        </authorList>
    </citation>
    <scope>NUCLEOTIDE SEQUENCE [LARGE SCALE GENOMIC DNA]</scope>
    <source>
        <strain evidence="8">LY-2023</strain>
        <tissue evidence="8">Leaf</tissue>
    </source>
</reference>
<comment type="subcellular location">
    <subcellularLocation>
        <location evidence="1">Membrane</location>
    </subcellularLocation>
</comment>